<sequence>MQNTFPESVLGAAWPALIKETSRLTYRRNHSDGEVKRAGELPLDPGFVGLELQDDVLQLLEVPFGQVVLAHELVPPGVEPPLVTLLLLRLQGLEHRGSHHQADLTQGLVLVTAGADILGVEDVVLRLLVVVSGFRQLRAQGLWTDGMRWFFSASVSRSSSSWWPLTSCGGSSAL</sequence>
<keyword evidence="2" id="KW-1185">Reference proteome</keyword>
<reference evidence="1 2" key="1">
    <citation type="submission" date="2019-03" db="EMBL/GenBank/DDBJ databases">
        <title>First draft genome of Liparis tanakae, snailfish: a comprehensive survey of snailfish specific genes.</title>
        <authorList>
            <person name="Kim W."/>
            <person name="Song I."/>
            <person name="Jeong J.-H."/>
            <person name="Kim D."/>
            <person name="Kim S."/>
            <person name="Ryu S."/>
            <person name="Song J.Y."/>
            <person name="Lee S.K."/>
        </authorList>
    </citation>
    <scope>NUCLEOTIDE SEQUENCE [LARGE SCALE GENOMIC DNA]</scope>
    <source>
        <tissue evidence="1">Muscle</tissue>
    </source>
</reference>
<name>A0A4Z2GED3_9TELE</name>
<comment type="caution">
    <text evidence="1">The sequence shown here is derived from an EMBL/GenBank/DDBJ whole genome shotgun (WGS) entry which is preliminary data.</text>
</comment>
<dbReference type="AlphaFoldDB" id="A0A4Z2GED3"/>
<dbReference type="Proteomes" id="UP000314294">
    <property type="component" value="Unassembled WGS sequence"/>
</dbReference>
<protein>
    <submittedName>
        <fullName evidence="1">Uncharacterized protein</fullName>
    </submittedName>
</protein>
<organism evidence="1 2">
    <name type="scientific">Liparis tanakae</name>
    <name type="common">Tanaka's snailfish</name>
    <dbReference type="NCBI Taxonomy" id="230148"/>
    <lineage>
        <taxon>Eukaryota</taxon>
        <taxon>Metazoa</taxon>
        <taxon>Chordata</taxon>
        <taxon>Craniata</taxon>
        <taxon>Vertebrata</taxon>
        <taxon>Euteleostomi</taxon>
        <taxon>Actinopterygii</taxon>
        <taxon>Neopterygii</taxon>
        <taxon>Teleostei</taxon>
        <taxon>Neoteleostei</taxon>
        <taxon>Acanthomorphata</taxon>
        <taxon>Eupercaria</taxon>
        <taxon>Perciformes</taxon>
        <taxon>Cottioidei</taxon>
        <taxon>Cottales</taxon>
        <taxon>Liparidae</taxon>
        <taxon>Liparis</taxon>
    </lineage>
</organism>
<gene>
    <name evidence="1" type="ORF">EYF80_038720</name>
</gene>
<evidence type="ECO:0000313" key="1">
    <source>
        <dbReference type="EMBL" id="TNN51084.1"/>
    </source>
</evidence>
<proteinExistence type="predicted"/>
<evidence type="ECO:0000313" key="2">
    <source>
        <dbReference type="Proteomes" id="UP000314294"/>
    </source>
</evidence>
<dbReference type="EMBL" id="SRLO01000595">
    <property type="protein sequence ID" value="TNN51084.1"/>
    <property type="molecule type" value="Genomic_DNA"/>
</dbReference>
<accession>A0A4Z2GED3</accession>